<dbReference type="Gene3D" id="2.60.40.1520">
    <property type="entry name" value="Hemocyanin, C-terminal domain"/>
    <property type="match status" value="1"/>
</dbReference>
<dbReference type="Pfam" id="PF00372">
    <property type="entry name" value="Hemocyanin_M"/>
    <property type="match status" value="1"/>
</dbReference>
<evidence type="ECO:0000313" key="5">
    <source>
        <dbReference type="EMBL" id="KAK7028971.1"/>
    </source>
</evidence>
<dbReference type="InterPro" id="IPR005203">
    <property type="entry name" value="Hemocyanin_C"/>
</dbReference>
<protein>
    <recommendedName>
        <fullName evidence="4">Tyrosinase copper-binding domain-containing protein</fullName>
    </recommendedName>
</protein>
<dbReference type="Pfam" id="PF03722">
    <property type="entry name" value="Hemocyanin_N"/>
    <property type="match status" value="1"/>
</dbReference>
<keyword evidence="3" id="KW-0732">Signal</keyword>
<dbReference type="InterPro" id="IPR000896">
    <property type="entry name" value="Hemocyanin/hexamerin_mid_dom"/>
</dbReference>
<dbReference type="InterPro" id="IPR036697">
    <property type="entry name" value="Hemocyanin_N_sf"/>
</dbReference>
<feature type="compositionally biased region" description="Basic and acidic residues" evidence="2">
    <location>
        <begin position="640"/>
        <end position="649"/>
    </location>
</feature>
<dbReference type="PANTHER" id="PTHR11511:SF5">
    <property type="entry name" value="FAT-BODY PROTEIN 1-RELATED"/>
    <property type="match status" value="1"/>
</dbReference>
<dbReference type="PROSITE" id="PS00210">
    <property type="entry name" value="HEMOCYANIN_2"/>
    <property type="match status" value="1"/>
</dbReference>
<evidence type="ECO:0000256" key="2">
    <source>
        <dbReference type="SAM" id="MobiDB-lite"/>
    </source>
</evidence>
<dbReference type="SUPFAM" id="SSF48056">
    <property type="entry name" value="Di-copper centre-containing domain"/>
    <property type="match status" value="1"/>
</dbReference>
<dbReference type="InterPro" id="IPR014756">
    <property type="entry name" value="Ig_E-set"/>
</dbReference>
<dbReference type="InterPro" id="IPR037020">
    <property type="entry name" value="Hemocyanin_C_sf"/>
</dbReference>
<evidence type="ECO:0000313" key="6">
    <source>
        <dbReference type="Proteomes" id="UP001381693"/>
    </source>
</evidence>
<feature type="region of interest" description="Disordered" evidence="2">
    <location>
        <begin position="617"/>
        <end position="649"/>
    </location>
</feature>
<dbReference type="PROSITE" id="PS00498">
    <property type="entry name" value="TYROSINASE_2"/>
    <property type="match status" value="1"/>
</dbReference>
<dbReference type="GO" id="GO:0016491">
    <property type="term" value="F:oxidoreductase activity"/>
    <property type="evidence" value="ECO:0007669"/>
    <property type="project" value="InterPro"/>
</dbReference>
<organism evidence="5 6">
    <name type="scientific">Halocaridina rubra</name>
    <name type="common">Hawaiian red shrimp</name>
    <dbReference type="NCBI Taxonomy" id="373956"/>
    <lineage>
        <taxon>Eukaryota</taxon>
        <taxon>Metazoa</taxon>
        <taxon>Ecdysozoa</taxon>
        <taxon>Arthropoda</taxon>
        <taxon>Crustacea</taxon>
        <taxon>Multicrustacea</taxon>
        <taxon>Malacostraca</taxon>
        <taxon>Eumalacostraca</taxon>
        <taxon>Eucarida</taxon>
        <taxon>Decapoda</taxon>
        <taxon>Pleocyemata</taxon>
        <taxon>Caridea</taxon>
        <taxon>Atyoidea</taxon>
        <taxon>Atyidae</taxon>
        <taxon>Halocaridina</taxon>
    </lineage>
</organism>
<feature type="compositionally biased region" description="Basic and acidic residues" evidence="2">
    <location>
        <begin position="617"/>
        <end position="629"/>
    </location>
</feature>
<dbReference type="InterPro" id="IPR002227">
    <property type="entry name" value="Tyrosinase_Cu-bd"/>
</dbReference>
<dbReference type="SUPFAM" id="SSF81296">
    <property type="entry name" value="E set domains"/>
    <property type="match status" value="1"/>
</dbReference>
<accession>A0AAN8WP77</accession>
<proteinExistence type="inferred from homology"/>
<evidence type="ECO:0000259" key="4">
    <source>
        <dbReference type="PROSITE" id="PS00498"/>
    </source>
</evidence>
<comment type="caution">
    <text evidence="5">The sequence shown here is derived from an EMBL/GenBank/DDBJ whole genome shotgun (WGS) entry which is preliminary data.</text>
</comment>
<dbReference type="PRINTS" id="PR00187">
    <property type="entry name" value="HAEMOCYANIN"/>
</dbReference>
<dbReference type="Gene3D" id="1.20.1370.10">
    <property type="entry name" value="Hemocyanin, N-terminal domain"/>
    <property type="match status" value="1"/>
</dbReference>
<dbReference type="PANTHER" id="PTHR11511">
    <property type="entry name" value="LARVAL STORAGE PROTEIN/PHENOLOXIDASE"/>
    <property type="match status" value="1"/>
</dbReference>
<gene>
    <name evidence="5" type="ORF">SK128_013877</name>
</gene>
<feature type="signal peptide" evidence="3">
    <location>
        <begin position="1"/>
        <end position="16"/>
    </location>
</feature>
<evidence type="ECO:0000256" key="3">
    <source>
        <dbReference type="SAM" id="SignalP"/>
    </source>
</evidence>
<feature type="domain" description="Tyrosinase copper-binding" evidence="4">
    <location>
        <begin position="406"/>
        <end position="417"/>
    </location>
</feature>
<dbReference type="Pfam" id="PF03723">
    <property type="entry name" value="Hemocyanin_C"/>
    <property type="match status" value="1"/>
</dbReference>
<sequence>MKVFVLCTLLAATAAAWPSFDFGGIDGFQSDPSVSLTQRQKHVNKLLWKVYDHLKDTELKGIANSFDPESNTSQYSDRGAAARALAKELKENRLLKQHHWFSLFNPRQREEALMLFSVLMTCKSWNCFVNNAAYWREHMNEGEFVYALYTAIIHSELGEGVVLPPLYEVTPHLFTNSEVIQKAYTAKMVHTPGTFQMHFTGTKKNKEQRVAYFGEDIGMNTHHVTWHMDYPFWWKDSYGYHLDRKGELFFWVHHQLTVRFDAERLSNWLDPVDELHWDNPITEGFAPHSSYKYGGEFPSRPDNIHFQDVDGVARVRDMLIIENRIRDAIAHGYIESDDGTHIDIMNDRGIDKLGDVLEASAYTPNSHYYSALHNLAHVMLGRQGDPHGKYGMPPGVMEHFETATRDPSFFRLHKYLDNIFKEHKDSLPPYTREDLEFAGVALESIGIDGQLKTFFEDYEFDLRNAVDSAEGMEDVDINARISRLNHEPFSFVADVTNNNRGSVLATFRIYMCPRRDNNGMVFSFDEGHWMCIEMDKFWKKLSPGKNHVVRKSVDSTVTVPDVPHFQTLIDAADRGSFDMSEFTRSCGIPDRMLLPKGKRDGMEFALVIAVTDGKYDATHSNPEADEHGGSHAHCGQHGEIYPDKRPMGFPTDRRIPDRRIFEEIPNFKMEIVKVFHDDRHHH</sequence>
<comment type="similarity">
    <text evidence="1">Belongs to the tyrosinase family. Hemocyanin subfamily.</text>
</comment>
<dbReference type="Gene3D" id="1.10.1280.10">
    <property type="entry name" value="Di-copper center containing domain from catechol oxidase"/>
    <property type="match status" value="1"/>
</dbReference>
<dbReference type="AlphaFoldDB" id="A0AAN8WP77"/>
<dbReference type="InterPro" id="IPR008922">
    <property type="entry name" value="Di-copper_centre_dom_sf"/>
</dbReference>
<dbReference type="SUPFAM" id="SSF48050">
    <property type="entry name" value="Hemocyanin, N-terminal domain"/>
    <property type="match status" value="1"/>
</dbReference>
<name>A0AAN8WP77_HALRR</name>
<reference evidence="5 6" key="1">
    <citation type="submission" date="2023-11" db="EMBL/GenBank/DDBJ databases">
        <title>Halocaridina rubra genome assembly.</title>
        <authorList>
            <person name="Smith C."/>
        </authorList>
    </citation>
    <scope>NUCLEOTIDE SEQUENCE [LARGE SCALE GENOMIC DNA]</scope>
    <source>
        <strain evidence="5">EP-1</strain>
        <tissue evidence="5">Whole</tissue>
    </source>
</reference>
<evidence type="ECO:0000256" key="1">
    <source>
        <dbReference type="ARBA" id="ARBA00009470"/>
    </source>
</evidence>
<dbReference type="PROSITE" id="PS00209">
    <property type="entry name" value="HEMOCYANIN_1"/>
    <property type="match status" value="1"/>
</dbReference>
<dbReference type="Proteomes" id="UP001381693">
    <property type="component" value="Unassembled WGS sequence"/>
</dbReference>
<dbReference type="EMBL" id="JAXCGZ010022643">
    <property type="protein sequence ID" value="KAK7028971.1"/>
    <property type="molecule type" value="Genomic_DNA"/>
</dbReference>
<dbReference type="InterPro" id="IPR005204">
    <property type="entry name" value="Hemocyanin_N"/>
</dbReference>
<dbReference type="InterPro" id="IPR013788">
    <property type="entry name" value="Hemocyanin/hexamerin"/>
</dbReference>
<feature type="chain" id="PRO_5043045583" description="Tyrosinase copper-binding domain-containing protein" evidence="3">
    <location>
        <begin position="17"/>
        <end position="682"/>
    </location>
</feature>
<keyword evidence="6" id="KW-1185">Reference proteome</keyword>